<protein>
    <recommendedName>
        <fullName evidence="10">G-protein coupled receptors family 1 profile domain-containing protein</fullName>
    </recommendedName>
</protein>
<evidence type="ECO:0000256" key="8">
    <source>
        <dbReference type="SAM" id="MobiDB-lite"/>
    </source>
</evidence>
<evidence type="ECO:0000256" key="2">
    <source>
        <dbReference type="ARBA" id="ARBA00022692"/>
    </source>
</evidence>
<keyword evidence="7" id="KW-0807">Transducer</keyword>
<keyword evidence="5 9" id="KW-0472">Membrane</keyword>
<evidence type="ECO:0000256" key="6">
    <source>
        <dbReference type="ARBA" id="ARBA00023170"/>
    </source>
</evidence>
<evidence type="ECO:0000259" key="10">
    <source>
        <dbReference type="PROSITE" id="PS50262"/>
    </source>
</evidence>
<evidence type="ECO:0000313" key="12">
    <source>
        <dbReference type="Proteomes" id="UP000030746"/>
    </source>
</evidence>
<dbReference type="PANTHER" id="PTHR24243">
    <property type="entry name" value="G-PROTEIN COUPLED RECEPTOR"/>
    <property type="match status" value="1"/>
</dbReference>
<dbReference type="AlphaFoldDB" id="V4B7Q7"/>
<dbReference type="CTD" id="20240908"/>
<feature type="transmembrane region" description="Helical" evidence="9">
    <location>
        <begin position="250"/>
        <end position="268"/>
    </location>
</feature>
<dbReference type="GO" id="GO:0005886">
    <property type="term" value="C:plasma membrane"/>
    <property type="evidence" value="ECO:0007669"/>
    <property type="project" value="TreeGrafter"/>
</dbReference>
<keyword evidence="2 9" id="KW-0812">Transmembrane</keyword>
<name>V4B7Q7_LOTGI</name>
<evidence type="ECO:0000256" key="5">
    <source>
        <dbReference type="ARBA" id="ARBA00023136"/>
    </source>
</evidence>
<keyword evidence="6" id="KW-0675">Receptor</keyword>
<reference evidence="11 12" key="1">
    <citation type="journal article" date="2013" name="Nature">
        <title>Insights into bilaterian evolution from three spiralian genomes.</title>
        <authorList>
            <person name="Simakov O."/>
            <person name="Marletaz F."/>
            <person name="Cho S.J."/>
            <person name="Edsinger-Gonzales E."/>
            <person name="Havlak P."/>
            <person name="Hellsten U."/>
            <person name="Kuo D.H."/>
            <person name="Larsson T."/>
            <person name="Lv J."/>
            <person name="Arendt D."/>
            <person name="Savage R."/>
            <person name="Osoegawa K."/>
            <person name="de Jong P."/>
            <person name="Grimwood J."/>
            <person name="Chapman J.A."/>
            <person name="Shapiro H."/>
            <person name="Aerts A."/>
            <person name="Otillar R.P."/>
            <person name="Terry A.Y."/>
            <person name="Boore J.L."/>
            <person name="Grigoriev I.V."/>
            <person name="Lindberg D.R."/>
            <person name="Seaver E.C."/>
            <person name="Weisblat D.A."/>
            <person name="Putnam N.H."/>
            <person name="Rokhsar D.S."/>
        </authorList>
    </citation>
    <scope>NUCLEOTIDE SEQUENCE [LARGE SCALE GENOMIC DNA]</scope>
</reference>
<feature type="transmembrane region" description="Helical" evidence="9">
    <location>
        <begin position="29"/>
        <end position="50"/>
    </location>
</feature>
<dbReference type="HOGENOM" id="CLU_977452_0_0_1"/>
<evidence type="ECO:0000313" key="11">
    <source>
        <dbReference type="EMBL" id="ESO84669.1"/>
    </source>
</evidence>
<evidence type="ECO:0000256" key="9">
    <source>
        <dbReference type="SAM" id="Phobius"/>
    </source>
</evidence>
<dbReference type="PANTHER" id="PTHR24243:SF224">
    <property type="entry name" value="G-PROTEIN COUPLED RECEPTOR 19-RELATED"/>
    <property type="match status" value="1"/>
</dbReference>
<dbReference type="SUPFAM" id="SSF81321">
    <property type="entry name" value="Family A G protein-coupled receptor-like"/>
    <property type="match status" value="1"/>
</dbReference>
<accession>V4B7Q7</accession>
<dbReference type="GO" id="GO:0004930">
    <property type="term" value="F:G protein-coupled receptor activity"/>
    <property type="evidence" value="ECO:0007669"/>
    <property type="project" value="UniProtKB-KW"/>
</dbReference>
<evidence type="ECO:0000256" key="3">
    <source>
        <dbReference type="ARBA" id="ARBA00022989"/>
    </source>
</evidence>
<feature type="region of interest" description="Disordered" evidence="8">
    <location>
        <begin position="190"/>
        <end position="222"/>
    </location>
</feature>
<dbReference type="KEGG" id="lgi:LOTGIDRAFT_168534"/>
<dbReference type="CDD" id="cd00637">
    <property type="entry name" value="7tm_classA_rhodopsin-like"/>
    <property type="match status" value="1"/>
</dbReference>
<comment type="subcellular location">
    <subcellularLocation>
        <location evidence="1">Membrane</location>
        <topology evidence="1">Multi-pass membrane protein</topology>
    </subcellularLocation>
</comment>
<feature type="domain" description="G-protein coupled receptors family 1 profile" evidence="10">
    <location>
        <begin position="1"/>
        <end position="268"/>
    </location>
</feature>
<feature type="compositionally biased region" description="Low complexity" evidence="8">
    <location>
        <begin position="192"/>
        <end position="208"/>
    </location>
</feature>
<dbReference type="Pfam" id="PF00001">
    <property type="entry name" value="7tm_1"/>
    <property type="match status" value="1"/>
</dbReference>
<dbReference type="InterPro" id="IPR000276">
    <property type="entry name" value="GPCR_Rhodpsn"/>
</dbReference>
<dbReference type="OMA" id="HRKTAKM"/>
<feature type="transmembrane region" description="Helical" evidence="9">
    <location>
        <begin position="86"/>
        <end position="114"/>
    </location>
</feature>
<dbReference type="PROSITE" id="PS50262">
    <property type="entry name" value="G_PROTEIN_RECEP_F1_2"/>
    <property type="match status" value="1"/>
</dbReference>
<dbReference type="InterPro" id="IPR017452">
    <property type="entry name" value="GPCR_Rhodpsn_7TM"/>
</dbReference>
<dbReference type="EMBL" id="KB203440">
    <property type="protein sequence ID" value="ESO84669.1"/>
    <property type="molecule type" value="Genomic_DNA"/>
</dbReference>
<evidence type="ECO:0000256" key="1">
    <source>
        <dbReference type="ARBA" id="ARBA00004141"/>
    </source>
</evidence>
<keyword evidence="4" id="KW-0297">G-protein coupled receptor</keyword>
<dbReference type="Proteomes" id="UP000030746">
    <property type="component" value="Unassembled WGS sequence"/>
</dbReference>
<dbReference type="GeneID" id="20240908"/>
<organism evidence="11 12">
    <name type="scientific">Lottia gigantea</name>
    <name type="common">Giant owl limpet</name>
    <dbReference type="NCBI Taxonomy" id="225164"/>
    <lineage>
        <taxon>Eukaryota</taxon>
        <taxon>Metazoa</taxon>
        <taxon>Spiralia</taxon>
        <taxon>Lophotrochozoa</taxon>
        <taxon>Mollusca</taxon>
        <taxon>Gastropoda</taxon>
        <taxon>Patellogastropoda</taxon>
        <taxon>Lottioidea</taxon>
        <taxon>Lottiidae</taxon>
        <taxon>Lottia</taxon>
    </lineage>
</organism>
<evidence type="ECO:0000256" key="4">
    <source>
        <dbReference type="ARBA" id="ARBA00023040"/>
    </source>
</evidence>
<keyword evidence="12" id="KW-1185">Reference proteome</keyword>
<proteinExistence type="predicted"/>
<keyword evidence="3 9" id="KW-1133">Transmembrane helix</keyword>
<dbReference type="PRINTS" id="PR00237">
    <property type="entry name" value="GPCRRHODOPSN"/>
</dbReference>
<sequence length="338" mass="38132">MTLVAIAVERYCAVCHLAQRFSVQNVNQGMLVVLTVSLILAFPSIGIFAVVPATDVQDINCSFPHVSNETTFCHFTTSIVGETVAYIYQGVLMLSFFISLIMIMIFYTIVYLVLWRRAKQRRSRLKQLEKEMSEKSLSSNGLYETSIYVTAHQTKITNFKMPNFSDVNKVIVPDHGPVRKYLPPPPTHKLESFNSNDTGFSSSSSVTTKSDRTAPSTSTGESLLTEVTRISATSMSTLMRSRHHNLHQRTAKMLFLCTVIYVISWMPFWFDIFGATSNIVLRYTFFVGNATNPIVYGIVNKHMRKAFTRILCNTSGNDVITNNNDKHCTDTSKECDKH</sequence>
<gene>
    <name evidence="11" type="ORF">LOTGIDRAFT_168534</name>
</gene>
<feature type="transmembrane region" description="Helical" evidence="9">
    <location>
        <begin position="280"/>
        <end position="299"/>
    </location>
</feature>
<dbReference type="RefSeq" id="XP_009064660.1">
    <property type="nucleotide sequence ID" value="XM_009066412.1"/>
</dbReference>
<dbReference type="Gene3D" id="1.20.1070.10">
    <property type="entry name" value="Rhodopsin 7-helix transmembrane proteins"/>
    <property type="match status" value="2"/>
</dbReference>
<dbReference type="OrthoDB" id="5969463at2759"/>
<evidence type="ECO:0000256" key="7">
    <source>
        <dbReference type="ARBA" id="ARBA00023224"/>
    </source>
</evidence>